<gene>
    <name evidence="2" type="ORF">C9I57_09505</name>
</gene>
<dbReference type="AlphaFoldDB" id="A0A2T3XXJ0"/>
<protein>
    <recommendedName>
        <fullName evidence="4">DUF1440 domain-containing protein</fullName>
    </recommendedName>
</protein>
<dbReference type="EMBL" id="PYUC01000004">
    <property type="protein sequence ID" value="PTB21201.1"/>
    <property type="molecule type" value="Genomic_DNA"/>
</dbReference>
<dbReference type="Proteomes" id="UP000240638">
    <property type="component" value="Unassembled WGS sequence"/>
</dbReference>
<keyword evidence="1" id="KW-0812">Transmembrane</keyword>
<comment type="caution">
    <text evidence="2">The sequence shown here is derived from an EMBL/GenBank/DDBJ whole genome shotgun (WGS) entry which is preliminary data.</text>
</comment>
<feature type="transmembrane region" description="Helical" evidence="1">
    <location>
        <begin position="139"/>
        <end position="158"/>
    </location>
</feature>
<proteinExistence type="predicted"/>
<organism evidence="2 3">
    <name type="scientific">Trinickia symbiotica</name>
    <dbReference type="NCBI Taxonomy" id="863227"/>
    <lineage>
        <taxon>Bacteria</taxon>
        <taxon>Pseudomonadati</taxon>
        <taxon>Pseudomonadota</taxon>
        <taxon>Betaproteobacteria</taxon>
        <taxon>Burkholderiales</taxon>
        <taxon>Burkholderiaceae</taxon>
        <taxon>Trinickia</taxon>
    </lineage>
</organism>
<name>A0A2T3XXJ0_9BURK</name>
<sequence>MATSGLSDAARGGRFWRRSLASGSAAGALAAAVAAWRARKDGATACAPINAVTHCLWPEDAPRATAFSARHTVTGLAIHQAAAVFWSMLFEKLVPRMPRRRPAWTAGAAAATAATAYLVDYHVVPKRLTPGFEAHLSPRSMACVYAAIATGFAVAAFARKAPR</sequence>
<accession>A0A2T3XXJ0</accession>
<keyword evidence="1" id="KW-0472">Membrane</keyword>
<dbReference type="PROSITE" id="PS51318">
    <property type="entry name" value="TAT"/>
    <property type="match status" value="1"/>
</dbReference>
<evidence type="ECO:0000313" key="2">
    <source>
        <dbReference type="EMBL" id="PTB21201.1"/>
    </source>
</evidence>
<feature type="transmembrane region" description="Helical" evidence="1">
    <location>
        <begin position="20"/>
        <end position="38"/>
    </location>
</feature>
<reference evidence="2 3" key="1">
    <citation type="submission" date="2018-03" db="EMBL/GenBank/DDBJ databases">
        <title>Whole genome analyses suggest that Burkholderia sensu lato contains two further novel genera in the rhizoxinica-symbiotica group Mycetohabitans gen. nov., and Trinickia gen. nov.: implications for the evolution of diazotrophy and nodulation in the Burkholderiaceae.</title>
        <authorList>
            <person name="Estrada De Los Santos P."/>
            <person name="Palmer M."/>
            <person name="Chavez-Ramirez B."/>
            <person name="Steenkamp E.T."/>
            <person name="Hirsch A.M."/>
            <person name="Manyaka P."/>
            <person name="Maluk M."/>
            <person name="Lafos M."/>
            <person name="Crook M."/>
            <person name="Gross E."/>
            <person name="Simon M.F."/>
            <person name="Bueno Dos Reis Junior F."/>
            <person name="Poole P.S."/>
            <person name="Venter S.N."/>
            <person name="James E.K."/>
        </authorList>
    </citation>
    <scope>NUCLEOTIDE SEQUENCE [LARGE SCALE GENOMIC DNA]</scope>
    <source>
        <strain evidence="2 3">JPY-366</strain>
    </source>
</reference>
<feature type="transmembrane region" description="Helical" evidence="1">
    <location>
        <begin position="102"/>
        <end position="119"/>
    </location>
</feature>
<evidence type="ECO:0000256" key="1">
    <source>
        <dbReference type="SAM" id="Phobius"/>
    </source>
</evidence>
<dbReference type="InterPro" id="IPR006311">
    <property type="entry name" value="TAT_signal"/>
</dbReference>
<evidence type="ECO:0008006" key="4">
    <source>
        <dbReference type="Google" id="ProtNLM"/>
    </source>
</evidence>
<evidence type="ECO:0000313" key="3">
    <source>
        <dbReference type="Proteomes" id="UP000240638"/>
    </source>
</evidence>
<keyword evidence="1" id="KW-1133">Transmembrane helix</keyword>